<evidence type="ECO:0000313" key="2">
    <source>
        <dbReference type="EMBL" id="ACH44052.1"/>
    </source>
</evidence>
<accession>B5FYE1</accession>
<dbReference type="AlphaFoldDB" id="B5FYE1"/>
<feature type="compositionally biased region" description="Low complexity" evidence="1">
    <location>
        <begin position="37"/>
        <end position="60"/>
    </location>
</feature>
<feature type="region of interest" description="Disordered" evidence="1">
    <location>
        <begin position="1"/>
        <end position="75"/>
    </location>
</feature>
<evidence type="ECO:0000256" key="1">
    <source>
        <dbReference type="SAM" id="MobiDB-lite"/>
    </source>
</evidence>
<name>B5FYE1_TAEGU</name>
<sequence>MRSCPSPRISSPAGWRPPSPRQLSPPSRGSSCCCRCSTPASRSPPTSSTRASSTAWCASRGSRASSPFGAATWPM</sequence>
<proteinExistence type="evidence at transcript level"/>
<reference evidence="2" key="1">
    <citation type="journal article" date="2006" name="Proc. Natl. Acad. Sci. U.S.A.">
        <title>A molecular neuroethological approach for identifying and characterizing a cascade of behaviorally regulated genes.</title>
        <authorList>
            <person name="Wada K."/>
            <person name="Howard J.T."/>
            <person name="McConnell P."/>
            <person name="Whitney O."/>
            <person name="Lints T."/>
            <person name="Rivas M.V."/>
            <person name="Horita H."/>
            <person name="Patterson M.A."/>
            <person name="White S.A."/>
            <person name="Scharff C."/>
            <person name="Haesler S."/>
            <person name="Zhao S."/>
            <person name="Sakaguchi H."/>
            <person name="Hagiwara M."/>
            <person name="Shiraki T."/>
            <person name="Hirozane-Kishikawa T."/>
            <person name="Skene P."/>
            <person name="Hayashizaki Y."/>
            <person name="Carninci P."/>
            <person name="Jarvis E.D."/>
        </authorList>
    </citation>
    <scope>NUCLEOTIDE SEQUENCE</scope>
    <source>
        <tissue evidence="2">Whole brain</tissue>
    </source>
</reference>
<feature type="compositionally biased region" description="Low complexity" evidence="1">
    <location>
        <begin position="21"/>
        <end position="30"/>
    </location>
</feature>
<protein>
    <submittedName>
        <fullName evidence="2">Putative solute carrier family 25 member 5 variant 1</fullName>
    </submittedName>
</protein>
<organism evidence="2">
    <name type="scientific">Taeniopygia guttata</name>
    <name type="common">Zebra finch</name>
    <name type="synonym">Poephila guttata</name>
    <dbReference type="NCBI Taxonomy" id="59729"/>
    <lineage>
        <taxon>Eukaryota</taxon>
        <taxon>Metazoa</taxon>
        <taxon>Chordata</taxon>
        <taxon>Craniata</taxon>
        <taxon>Vertebrata</taxon>
        <taxon>Euteleostomi</taxon>
        <taxon>Archelosauria</taxon>
        <taxon>Archosauria</taxon>
        <taxon>Dinosauria</taxon>
        <taxon>Saurischia</taxon>
        <taxon>Theropoda</taxon>
        <taxon>Coelurosauria</taxon>
        <taxon>Aves</taxon>
        <taxon>Neognathae</taxon>
        <taxon>Neoaves</taxon>
        <taxon>Telluraves</taxon>
        <taxon>Australaves</taxon>
        <taxon>Passeriformes</taxon>
        <taxon>Passeroidea</taxon>
        <taxon>Estrildidae</taxon>
        <taxon>Estrildinae</taxon>
        <taxon>Taeniopygia</taxon>
    </lineage>
</organism>
<dbReference type="EMBL" id="DQ213936">
    <property type="protein sequence ID" value="ACH44052.1"/>
    <property type="molecule type" value="mRNA"/>
</dbReference>